<keyword evidence="4" id="KW-1185">Reference proteome</keyword>
<comment type="caution">
    <text evidence="3">The sequence shown here is derived from an EMBL/GenBank/DDBJ whole genome shotgun (WGS) entry which is preliminary data.</text>
</comment>
<dbReference type="InterPro" id="IPR050169">
    <property type="entry name" value="Krueppel_C2H2_ZnF"/>
</dbReference>
<protein>
    <recommendedName>
        <fullName evidence="2">KRAB domain-containing protein</fullName>
    </recommendedName>
</protein>
<dbReference type="CDD" id="cd07765">
    <property type="entry name" value="KRAB_A-box"/>
    <property type="match status" value="1"/>
</dbReference>
<sequence>LLPPHLPHFIQEPLRHMRDPVLTMYHCRCPSQPLIDSFDHHQSPEAWESRNLLFQASVTFEDVAVYFTEKEWASLLPAQRALYRDVMLENCGAVAFLGKASLLLVSAWAFRAASPTSKPALISHLEQGKEPCFTQPQGSLSRRSRRTDRT</sequence>
<dbReference type="Gene3D" id="6.10.140.140">
    <property type="match status" value="1"/>
</dbReference>
<dbReference type="InterPro" id="IPR001909">
    <property type="entry name" value="KRAB"/>
</dbReference>
<evidence type="ECO:0000259" key="2">
    <source>
        <dbReference type="PROSITE" id="PS50805"/>
    </source>
</evidence>
<evidence type="ECO:0000313" key="4">
    <source>
        <dbReference type="Proteomes" id="UP000551758"/>
    </source>
</evidence>
<evidence type="ECO:0000256" key="1">
    <source>
        <dbReference type="SAM" id="MobiDB-lite"/>
    </source>
</evidence>
<accession>A0A7J7F195</accession>
<feature type="domain" description="KRAB" evidence="2">
    <location>
        <begin position="58"/>
        <end position="144"/>
    </location>
</feature>
<dbReference type="SUPFAM" id="SSF109640">
    <property type="entry name" value="KRAB domain (Kruppel-associated box)"/>
    <property type="match status" value="1"/>
</dbReference>
<dbReference type="PANTHER" id="PTHR23232:SF139">
    <property type="entry name" value="KRAB DOMAIN-CONTAINING PROTEIN 1"/>
    <property type="match status" value="1"/>
</dbReference>
<dbReference type="Pfam" id="PF01352">
    <property type="entry name" value="KRAB"/>
    <property type="match status" value="1"/>
</dbReference>
<dbReference type="EMBL" id="JACDTQ010001582">
    <property type="protein sequence ID" value="KAF5921741.1"/>
    <property type="molecule type" value="Genomic_DNA"/>
</dbReference>
<feature type="region of interest" description="Disordered" evidence="1">
    <location>
        <begin position="130"/>
        <end position="150"/>
    </location>
</feature>
<feature type="non-terminal residue" evidence="3">
    <location>
        <position position="1"/>
    </location>
</feature>
<dbReference type="AlphaFoldDB" id="A0A7J7F195"/>
<name>A0A7J7F195_DICBM</name>
<gene>
    <name evidence="3" type="ORF">HPG69_012912</name>
</gene>
<evidence type="ECO:0000313" key="3">
    <source>
        <dbReference type="EMBL" id="KAF5921741.1"/>
    </source>
</evidence>
<dbReference type="SMART" id="SM00349">
    <property type="entry name" value="KRAB"/>
    <property type="match status" value="1"/>
</dbReference>
<reference evidence="3 4" key="1">
    <citation type="journal article" date="2020" name="Mol. Biol. Evol.">
        <title>Interspecific Gene Flow and the Evolution of Specialization in Black and White Rhinoceros.</title>
        <authorList>
            <person name="Moodley Y."/>
            <person name="Westbury M.V."/>
            <person name="Russo I.M."/>
            <person name="Gopalakrishnan S."/>
            <person name="Rakotoarivelo A."/>
            <person name="Olsen R.A."/>
            <person name="Prost S."/>
            <person name="Tunstall T."/>
            <person name="Ryder O.A."/>
            <person name="Dalen L."/>
            <person name="Bruford M.W."/>
        </authorList>
    </citation>
    <scope>NUCLEOTIDE SEQUENCE [LARGE SCALE GENOMIC DNA]</scope>
    <source>
        <strain evidence="3">SBR-YM</strain>
        <tissue evidence="3">Skin</tissue>
    </source>
</reference>
<feature type="non-terminal residue" evidence="3">
    <location>
        <position position="150"/>
    </location>
</feature>
<dbReference type="PANTHER" id="PTHR23232">
    <property type="entry name" value="KRAB DOMAIN C2H2 ZINC FINGER"/>
    <property type="match status" value="1"/>
</dbReference>
<dbReference type="Proteomes" id="UP000551758">
    <property type="component" value="Unassembled WGS sequence"/>
</dbReference>
<dbReference type="PROSITE" id="PS50805">
    <property type="entry name" value="KRAB"/>
    <property type="match status" value="1"/>
</dbReference>
<dbReference type="InterPro" id="IPR036051">
    <property type="entry name" value="KRAB_dom_sf"/>
</dbReference>
<organism evidence="3 4">
    <name type="scientific">Diceros bicornis minor</name>
    <name type="common">South-central black rhinoceros</name>
    <dbReference type="NCBI Taxonomy" id="77932"/>
    <lineage>
        <taxon>Eukaryota</taxon>
        <taxon>Metazoa</taxon>
        <taxon>Chordata</taxon>
        <taxon>Craniata</taxon>
        <taxon>Vertebrata</taxon>
        <taxon>Euteleostomi</taxon>
        <taxon>Mammalia</taxon>
        <taxon>Eutheria</taxon>
        <taxon>Laurasiatheria</taxon>
        <taxon>Perissodactyla</taxon>
        <taxon>Rhinocerotidae</taxon>
        <taxon>Diceros</taxon>
    </lineage>
</organism>
<dbReference type="GO" id="GO:0006355">
    <property type="term" value="P:regulation of DNA-templated transcription"/>
    <property type="evidence" value="ECO:0007669"/>
    <property type="project" value="InterPro"/>
</dbReference>
<proteinExistence type="predicted"/>